<reference evidence="3 4" key="1">
    <citation type="journal article" date="2012" name="PLoS Pathog.">
        <title>Diverse lifestyles and strategies of plant pathogenesis encoded in the genomes of eighteen Dothideomycetes fungi.</title>
        <authorList>
            <person name="Ohm R.A."/>
            <person name="Feau N."/>
            <person name="Henrissat B."/>
            <person name="Schoch C.L."/>
            <person name="Horwitz B.A."/>
            <person name="Barry K.W."/>
            <person name="Condon B.J."/>
            <person name="Copeland A.C."/>
            <person name="Dhillon B."/>
            <person name="Glaser F."/>
            <person name="Hesse C.N."/>
            <person name="Kosti I."/>
            <person name="LaButti K."/>
            <person name="Lindquist E.A."/>
            <person name="Lucas S."/>
            <person name="Salamov A.A."/>
            <person name="Bradshaw R.E."/>
            <person name="Ciuffetti L."/>
            <person name="Hamelin R.C."/>
            <person name="Kema G.H.J."/>
            <person name="Lawrence C."/>
            <person name="Scott J.A."/>
            <person name="Spatafora J.W."/>
            <person name="Turgeon B.G."/>
            <person name="de Wit P.J.G.M."/>
            <person name="Zhong S."/>
            <person name="Goodwin S.B."/>
            <person name="Grigoriev I.V."/>
        </authorList>
    </citation>
    <scope>NUCLEOTIDE SEQUENCE [LARGE SCALE GENOMIC DNA]</scope>
    <source>
        <strain evidence="4">ND90Pr / ATCC 201652</strain>
    </source>
</reference>
<feature type="region of interest" description="Disordered" evidence="1">
    <location>
        <begin position="128"/>
        <end position="497"/>
    </location>
</feature>
<name>M2SS56_COCSN</name>
<accession>M2SS56</accession>
<feature type="transmembrane region" description="Helical" evidence="2">
    <location>
        <begin position="6"/>
        <end position="30"/>
    </location>
</feature>
<feature type="region of interest" description="Disordered" evidence="1">
    <location>
        <begin position="85"/>
        <end position="109"/>
    </location>
</feature>
<dbReference type="HOGENOM" id="CLU_490020_0_0_1"/>
<feature type="compositionally biased region" description="Polar residues" evidence="1">
    <location>
        <begin position="471"/>
        <end position="483"/>
    </location>
</feature>
<dbReference type="EMBL" id="KB445642">
    <property type="protein sequence ID" value="EMD65095.1"/>
    <property type="molecule type" value="Genomic_DNA"/>
</dbReference>
<keyword evidence="2" id="KW-0472">Membrane</keyword>
<dbReference type="OrthoDB" id="3946741at2759"/>
<dbReference type="KEGG" id="bsc:COCSADRAFT_88161"/>
<feature type="compositionally biased region" description="Basic and acidic residues" evidence="1">
    <location>
        <begin position="310"/>
        <end position="322"/>
    </location>
</feature>
<proteinExistence type="predicted"/>
<evidence type="ECO:0000256" key="1">
    <source>
        <dbReference type="SAM" id="MobiDB-lite"/>
    </source>
</evidence>
<dbReference type="eggNOG" id="ENOG502S2Z9">
    <property type="taxonomic scope" value="Eukaryota"/>
</dbReference>
<evidence type="ECO:0000313" key="3">
    <source>
        <dbReference type="EMBL" id="EMD65095.1"/>
    </source>
</evidence>
<keyword evidence="2" id="KW-1133">Transmembrane helix</keyword>
<sequence length="568" mass="62902">MTPAQIAGLSVAAVAAFVLAIGLMALSVWLRRRKEQRNTMLFDDKGRGQQDKAFSTRFSHYVPVQGNSDSATQLPPVPAPALVQERRQKGARPVQRLGVGTSNSSSNSSLPLDQIGVAISAELDGNHLAPKKSAPAATQKTIPGNGHPQASNVLRPISSMTEETVFEEDEPGSHRRSSMMPPTPQVPVLPIRSLQPARTAPYPSNSNARKNSRNSELFLEIPSNKRGQQSKRMIVAELPGNSAPQPRPQPATRPRLASPFQQPSTATSYESKATTASSRDDSASGDIIDYYFSNHRNREAPKASPTRIIRPKESPKTVEIRQKKSSSTLSRTWTNQRDSLSSQTSFETVDPNDPTPEDEDDQKQLSDDSNNNVPQLSPVAESPISNLRYPKVPRASNQLVSRSPQQHRFQSPHRVPDASSLLHKRNNTLPPLLLESRPRLESPHRDPFTSPPRRVVSPPRNNGRSHVRSISAESWNMTPASKNSIDRKSRVQSGSWGKSPVMYEEQAVRPLNVRRKREDMTEVNIGRDVNVDFDVDGLKSPVWVPRLTPRKKGEDLFLEVGWGDGVRR</sequence>
<organism evidence="3 4">
    <name type="scientific">Cochliobolus sativus (strain ND90Pr / ATCC 201652)</name>
    <name type="common">Common root rot and spot blotch fungus</name>
    <name type="synonym">Bipolaris sorokiniana</name>
    <dbReference type="NCBI Taxonomy" id="665912"/>
    <lineage>
        <taxon>Eukaryota</taxon>
        <taxon>Fungi</taxon>
        <taxon>Dikarya</taxon>
        <taxon>Ascomycota</taxon>
        <taxon>Pezizomycotina</taxon>
        <taxon>Dothideomycetes</taxon>
        <taxon>Pleosporomycetidae</taxon>
        <taxon>Pleosporales</taxon>
        <taxon>Pleosporineae</taxon>
        <taxon>Pleosporaceae</taxon>
        <taxon>Bipolaris</taxon>
    </lineage>
</organism>
<dbReference type="OMA" id="IPGNGHP"/>
<dbReference type="GeneID" id="19141219"/>
<evidence type="ECO:0000313" key="4">
    <source>
        <dbReference type="Proteomes" id="UP000016934"/>
    </source>
</evidence>
<dbReference type="Proteomes" id="UP000016934">
    <property type="component" value="Unassembled WGS sequence"/>
</dbReference>
<feature type="compositionally biased region" description="Polar residues" evidence="1">
    <location>
        <begin position="136"/>
        <end position="162"/>
    </location>
</feature>
<feature type="compositionally biased region" description="Polar residues" evidence="1">
    <location>
        <begin position="325"/>
        <end position="346"/>
    </location>
</feature>
<evidence type="ECO:0000256" key="2">
    <source>
        <dbReference type="SAM" id="Phobius"/>
    </source>
</evidence>
<feature type="compositionally biased region" description="Basic and acidic residues" evidence="1">
    <location>
        <begin position="436"/>
        <end position="447"/>
    </location>
</feature>
<gene>
    <name evidence="3" type="ORF">COCSADRAFT_88161</name>
</gene>
<keyword evidence="2" id="KW-0812">Transmembrane</keyword>
<feature type="compositionally biased region" description="Polar residues" evidence="1">
    <location>
        <begin position="395"/>
        <end position="409"/>
    </location>
</feature>
<dbReference type="AlphaFoldDB" id="M2SS56"/>
<reference evidence="4" key="2">
    <citation type="journal article" date="2013" name="PLoS Genet.">
        <title>Comparative genome structure, secondary metabolite, and effector coding capacity across Cochliobolus pathogens.</title>
        <authorList>
            <person name="Condon B.J."/>
            <person name="Leng Y."/>
            <person name="Wu D."/>
            <person name="Bushley K.E."/>
            <person name="Ohm R.A."/>
            <person name="Otillar R."/>
            <person name="Martin J."/>
            <person name="Schackwitz W."/>
            <person name="Grimwood J."/>
            <person name="MohdZainudin N."/>
            <person name="Xue C."/>
            <person name="Wang R."/>
            <person name="Manning V.A."/>
            <person name="Dhillon B."/>
            <person name="Tu Z.J."/>
            <person name="Steffenson B.J."/>
            <person name="Salamov A."/>
            <person name="Sun H."/>
            <person name="Lowry S."/>
            <person name="LaButti K."/>
            <person name="Han J."/>
            <person name="Copeland A."/>
            <person name="Lindquist E."/>
            <person name="Barry K."/>
            <person name="Schmutz J."/>
            <person name="Baker S.E."/>
            <person name="Ciuffetti L.M."/>
            <person name="Grigoriev I.V."/>
            <person name="Zhong S."/>
            <person name="Turgeon B.G."/>
        </authorList>
    </citation>
    <scope>NUCLEOTIDE SEQUENCE [LARGE SCALE GENOMIC DNA]</scope>
    <source>
        <strain evidence="4">ND90Pr / ATCC 201652</strain>
    </source>
</reference>
<protein>
    <submittedName>
        <fullName evidence="3">Uncharacterized protein</fullName>
    </submittedName>
</protein>
<feature type="compositionally biased region" description="Low complexity" evidence="1">
    <location>
        <begin position="451"/>
        <end position="460"/>
    </location>
</feature>
<dbReference type="RefSeq" id="XP_007699592.1">
    <property type="nucleotide sequence ID" value="XM_007701402.1"/>
</dbReference>
<feature type="compositionally biased region" description="Polar residues" evidence="1">
    <location>
        <begin position="259"/>
        <end position="275"/>
    </location>
</feature>
<keyword evidence="4" id="KW-1185">Reference proteome</keyword>